<evidence type="ECO:0000256" key="1">
    <source>
        <dbReference type="ARBA" id="ARBA00000287"/>
    </source>
</evidence>
<evidence type="ECO:0000256" key="9">
    <source>
        <dbReference type="ARBA" id="ARBA00022989"/>
    </source>
</evidence>
<dbReference type="NCBIfam" id="TIGR00473">
    <property type="entry name" value="pssA"/>
    <property type="match status" value="1"/>
</dbReference>
<keyword evidence="13" id="KW-1208">Phospholipid metabolism</keyword>
<feature type="transmembrane region" description="Helical" evidence="16">
    <location>
        <begin position="145"/>
        <end position="164"/>
    </location>
</feature>
<comment type="similarity">
    <text evidence="3 15">Belongs to the CDP-alcohol phosphatidyltransferase class-I family.</text>
</comment>
<organism evidence="17 18">
    <name type="scientific">Paenibacillus puldeungensis</name>
    <dbReference type="NCBI Taxonomy" id="696536"/>
    <lineage>
        <taxon>Bacteria</taxon>
        <taxon>Bacillati</taxon>
        <taxon>Bacillota</taxon>
        <taxon>Bacilli</taxon>
        <taxon>Bacillales</taxon>
        <taxon>Paenibacillaceae</taxon>
        <taxon>Paenibacillus</taxon>
    </lineage>
</organism>
<evidence type="ECO:0000256" key="5">
    <source>
        <dbReference type="ARBA" id="ARBA00017171"/>
    </source>
</evidence>
<dbReference type="InterPro" id="IPR048254">
    <property type="entry name" value="CDP_ALCOHOL_P_TRANSF_CS"/>
</dbReference>
<dbReference type="RefSeq" id="WP_379320329.1">
    <property type="nucleotide sequence ID" value="NZ_JBHTLM010000012.1"/>
</dbReference>
<feature type="transmembrane region" description="Helical" evidence="16">
    <location>
        <begin position="66"/>
        <end position="83"/>
    </location>
</feature>
<keyword evidence="10" id="KW-0443">Lipid metabolism</keyword>
<protein>
    <recommendedName>
        <fullName evidence="5">CDP-diacylglycerol--serine O-phosphatidyltransferase</fullName>
        <ecNumber evidence="4">2.7.8.8</ecNumber>
    </recommendedName>
    <alternativeName>
        <fullName evidence="14">Phosphatidylserine synthase</fullName>
    </alternativeName>
</protein>
<comment type="catalytic activity">
    <reaction evidence="1">
        <text>a CDP-1,2-diacyl-sn-glycerol + L-serine = a 1,2-diacyl-sn-glycero-3-phospho-L-serine + CMP + H(+)</text>
        <dbReference type="Rhea" id="RHEA:16913"/>
        <dbReference type="ChEBI" id="CHEBI:15378"/>
        <dbReference type="ChEBI" id="CHEBI:33384"/>
        <dbReference type="ChEBI" id="CHEBI:57262"/>
        <dbReference type="ChEBI" id="CHEBI:58332"/>
        <dbReference type="ChEBI" id="CHEBI:60377"/>
        <dbReference type="EC" id="2.7.8.8"/>
    </reaction>
</comment>
<keyword evidence="18" id="KW-1185">Reference proteome</keyword>
<keyword evidence="12" id="KW-0594">Phospholipid biosynthesis</keyword>
<accession>A0ABW3S150</accession>
<dbReference type="InterPro" id="IPR050324">
    <property type="entry name" value="CDP-alcohol_PTase-I"/>
</dbReference>
<keyword evidence="7 15" id="KW-0808">Transferase</keyword>
<feature type="transmembrane region" description="Helical" evidence="16">
    <location>
        <begin position="32"/>
        <end position="54"/>
    </location>
</feature>
<evidence type="ECO:0000256" key="13">
    <source>
        <dbReference type="ARBA" id="ARBA00023264"/>
    </source>
</evidence>
<name>A0ABW3S150_9BACL</name>
<evidence type="ECO:0000313" key="18">
    <source>
        <dbReference type="Proteomes" id="UP001597262"/>
    </source>
</evidence>
<keyword evidence="8 16" id="KW-0812">Transmembrane</keyword>
<evidence type="ECO:0000256" key="8">
    <source>
        <dbReference type="ARBA" id="ARBA00022692"/>
    </source>
</evidence>
<dbReference type="EC" id="2.7.8.8" evidence="4"/>
<feature type="transmembrane region" description="Helical" evidence="16">
    <location>
        <begin position="5"/>
        <end position="26"/>
    </location>
</feature>
<dbReference type="PROSITE" id="PS00379">
    <property type="entry name" value="CDP_ALCOHOL_P_TRANSF"/>
    <property type="match status" value="1"/>
</dbReference>
<evidence type="ECO:0000313" key="17">
    <source>
        <dbReference type="EMBL" id="MFD1177881.1"/>
    </source>
</evidence>
<dbReference type="Gene3D" id="1.20.120.1760">
    <property type="match status" value="1"/>
</dbReference>
<dbReference type="Pfam" id="PF01066">
    <property type="entry name" value="CDP-OH_P_transf"/>
    <property type="match status" value="1"/>
</dbReference>
<feature type="transmembrane region" description="Helical" evidence="16">
    <location>
        <begin position="89"/>
        <end position="108"/>
    </location>
</feature>
<evidence type="ECO:0000256" key="15">
    <source>
        <dbReference type="RuleBase" id="RU003750"/>
    </source>
</evidence>
<dbReference type="GO" id="GO:0003882">
    <property type="term" value="F:CDP-diacylglycerol-serine O-phosphatidyltransferase activity"/>
    <property type="evidence" value="ECO:0007669"/>
    <property type="project" value="UniProtKB-EC"/>
</dbReference>
<comment type="caution">
    <text evidence="17">The sequence shown here is derived from an EMBL/GenBank/DDBJ whole genome shotgun (WGS) entry which is preliminary data.</text>
</comment>
<dbReference type="Proteomes" id="UP001597262">
    <property type="component" value="Unassembled WGS sequence"/>
</dbReference>
<dbReference type="InterPro" id="IPR000462">
    <property type="entry name" value="CDP-OH_P_trans"/>
</dbReference>
<reference evidence="18" key="1">
    <citation type="journal article" date="2019" name="Int. J. Syst. Evol. Microbiol.">
        <title>The Global Catalogue of Microorganisms (GCM) 10K type strain sequencing project: providing services to taxonomists for standard genome sequencing and annotation.</title>
        <authorList>
            <consortium name="The Broad Institute Genomics Platform"/>
            <consortium name="The Broad Institute Genome Sequencing Center for Infectious Disease"/>
            <person name="Wu L."/>
            <person name="Ma J."/>
        </authorList>
    </citation>
    <scope>NUCLEOTIDE SEQUENCE [LARGE SCALE GENOMIC DNA]</scope>
    <source>
        <strain evidence="18">CCUG 59189</strain>
    </source>
</reference>
<evidence type="ECO:0000256" key="2">
    <source>
        <dbReference type="ARBA" id="ARBA00004127"/>
    </source>
</evidence>
<dbReference type="InterPro" id="IPR043130">
    <property type="entry name" value="CDP-OH_PTrfase_TM_dom"/>
</dbReference>
<dbReference type="PANTHER" id="PTHR14269:SF61">
    <property type="entry name" value="CDP-DIACYLGLYCEROL--SERINE O-PHOSPHATIDYLTRANSFERASE"/>
    <property type="match status" value="1"/>
</dbReference>
<evidence type="ECO:0000256" key="3">
    <source>
        <dbReference type="ARBA" id="ARBA00010441"/>
    </source>
</evidence>
<sequence length="174" mass="18697">MKCKWIPSLCTVCNLGAGAVSLLYTIQGHYRIALILIAFAAFFDVLDGLLARLMHCTSEFGKQLDSLADLISFGAAPAFLILLNNLDAIPQLGAVMAIIFLVCGALRLARFNITVSSPTFTGMPITAAGTILALMSLLSQHVQPFVIVTLMGVLSLLMISRVPFPSLKNITTRK</sequence>
<evidence type="ECO:0000256" key="14">
    <source>
        <dbReference type="ARBA" id="ARBA00032361"/>
    </source>
</evidence>
<evidence type="ECO:0000256" key="11">
    <source>
        <dbReference type="ARBA" id="ARBA00023136"/>
    </source>
</evidence>
<evidence type="ECO:0000256" key="10">
    <source>
        <dbReference type="ARBA" id="ARBA00023098"/>
    </source>
</evidence>
<dbReference type="PANTHER" id="PTHR14269">
    <property type="entry name" value="CDP-DIACYLGLYCEROL--GLYCEROL-3-PHOSPHATE 3-PHOSPHATIDYLTRANSFERASE-RELATED"/>
    <property type="match status" value="1"/>
</dbReference>
<keyword evidence="11 16" id="KW-0472">Membrane</keyword>
<feature type="transmembrane region" description="Helical" evidence="16">
    <location>
        <begin position="120"/>
        <end position="139"/>
    </location>
</feature>
<evidence type="ECO:0000256" key="6">
    <source>
        <dbReference type="ARBA" id="ARBA00022516"/>
    </source>
</evidence>
<evidence type="ECO:0000256" key="7">
    <source>
        <dbReference type="ARBA" id="ARBA00022679"/>
    </source>
</evidence>
<proteinExistence type="inferred from homology"/>
<keyword evidence="6" id="KW-0444">Lipid biosynthesis</keyword>
<dbReference type="InterPro" id="IPR004533">
    <property type="entry name" value="CDP-diaglyc--ser_O-PTrfase"/>
</dbReference>
<comment type="subcellular location">
    <subcellularLocation>
        <location evidence="2">Endomembrane system</location>
        <topology evidence="2">Multi-pass membrane protein</topology>
    </subcellularLocation>
</comment>
<dbReference type="EMBL" id="JBHTLM010000012">
    <property type="protein sequence ID" value="MFD1177881.1"/>
    <property type="molecule type" value="Genomic_DNA"/>
</dbReference>
<gene>
    <name evidence="17" type="primary">pssA</name>
    <name evidence="17" type="ORF">ACFQ3W_16445</name>
</gene>
<evidence type="ECO:0000256" key="16">
    <source>
        <dbReference type="SAM" id="Phobius"/>
    </source>
</evidence>
<keyword evidence="9 16" id="KW-1133">Transmembrane helix</keyword>
<evidence type="ECO:0000256" key="4">
    <source>
        <dbReference type="ARBA" id="ARBA00013174"/>
    </source>
</evidence>
<evidence type="ECO:0000256" key="12">
    <source>
        <dbReference type="ARBA" id="ARBA00023209"/>
    </source>
</evidence>